<dbReference type="AlphaFoldDB" id="A0A7G2CAG8"/>
<evidence type="ECO:0000313" key="1">
    <source>
        <dbReference type="EMBL" id="CAD2215877.1"/>
    </source>
</evidence>
<dbReference type="Proteomes" id="UP000515908">
    <property type="component" value="Chromosome 05"/>
</dbReference>
<evidence type="ECO:0000313" key="2">
    <source>
        <dbReference type="Proteomes" id="UP000515908"/>
    </source>
</evidence>
<dbReference type="VEuPathDB" id="TriTrypDB:ADEAN_000333500"/>
<keyword evidence="2" id="KW-1185">Reference proteome</keyword>
<name>A0A7G2CAG8_9TRYP</name>
<proteinExistence type="predicted"/>
<sequence>MLLDAYANGTEQNGFPAVSVASGVFAKSCAHTVRGKPLWERCCVSPELEVHFYTSASISVLEKSGIKGSSKTPSYFVLACENRKELSQTELNLPLSPKVVYSYACSAHSGESSPPSVTSVLPTIVLLLQAGVCGSTFTLVLRPFEATRKSGKSLGYRGYLNETVASARIAVVSPCGNCVVLLKEQFEQVGDDSCCASGTYLETSDILDVDANSLNAPRRVKLTVQFPPTVSKKAFRRLLDSSIQQAYFVVADENRTRDPQLRLSSLELRVLTTKWAFTFGLYEKENFTKRNGIQSCCDRPLRLKKCGAEKGNTISLFNFSDRWNVSRFYLDRCEPKKESEGHSAASGWTALAKNSIGNILLLCGSADTGVVVTLPRTSDSTHFQSTEILFPFSGEIHDATFVEDSVCSGFLLAVRSRPAASLNPSRSKTAGDATGLQLWFSPIGASSFYRLSFLSLRRWGNTASFFSVNSSFSFRACGAKDDSGTHGQHEIKLCSSTSTVTLNCVFNLPQSPVQLNAPVSLEIHTLVEQCTFLFYAQRFPLFWVENDGEAKSLQQVEGCTEENERCIRMEGLCRRFGEMEIGEDAVFLQSVYEYLTSTALSEEVYSPVAAESPFPSFFAGFWNAMSSVGLASCRLSVSRVKLLFNATKTMKDMIVFMQLHCSDSVLSESLSHVQKFINESGIARGSVWHMFVQALIDTASTSLVRNEYVQSLTPHFSRRMMLLLRNARSLLEEEEKKSSVCMGDVRVPLLTLNAHENKSKPIEEVRRFVANGFRGDNPISVLDVYWASRRLFLEESPQAAVELLQQFSRSGSCSDTLVQLQSFYESIIDKLRLIHA</sequence>
<gene>
    <name evidence="1" type="ORF">ADEAN_000333500</name>
</gene>
<accession>A0A7G2CAG8</accession>
<dbReference type="EMBL" id="LR877149">
    <property type="protein sequence ID" value="CAD2215877.1"/>
    <property type="molecule type" value="Genomic_DNA"/>
</dbReference>
<protein>
    <submittedName>
        <fullName evidence="1">Uncharacterized protein</fullName>
    </submittedName>
</protein>
<organism evidence="1 2">
    <name type="scientific">Angomonas deanei</name>
    <dbReference type="NCBI Taxonomy" id="59799"/>
    <lineage>
        <taxon>Eukaryota</taxon>
        <taxon>Discoba</taxon>
        <taxon>Euglenozoa</taxon>
        <taxon>Kinetoplastea</taxon>
        <taxon>Metakinetoplastina</taxon>
        <taxon>Trypanosomatida</taxon>
        <taxon>Trypanosomatidae</taxon>
        <taxon>Strigomonadinae</taxon>
        <taxon>Angomonas</taxon>
    </lineage>
</organism>
<reference evidence="1 2" key="1">
    <citation type="submission" date="2020-08" db="EMBL/GenBank/DDBJ databases">
        <authorList>
            <person name="Newling K."/>
            <person name="Davey J."/>
            <person name="Forrester S."/>
        </authorList>
    </citation>
    <scope>NUCLEOTIDE SEQUENCE [LARGE SCALE GENOMIC DNA]</scope>
    <source>
        <strain evidence="2">Crithidia deanei Carvalho (ATCC PRA-265)</strain>
    </source>
</reference>